<dbReference type="InterPro" id="IPR009598">
    <property type="entry name" value="BCALP"/>
</dbReference>
<keyword evidence="5 7" id="KW-0472">Membrane</keyword>
<comment type="similarity">
    <text evidence="2">Belongs to the BLCAP family.</text>
</comment>
<evidence type="ECO:0000256" key="3">
    <source>
        <dbReference type="ARBA" id="ARBA00022692"/>
    </source>
</evidence>
<dbReference type="WBParaSite" id="ALUE_0000001201-mRNA-1">
    <property type="protein sequence ID" value="ALUE_0000001201-mRNA-1"/>
    <property type="gene ID" value="ALUE_0000001201"/>
</dbReference>
<protein>
    <submittedName>
        <fullName evidence="9">Bladder cancer-associated protein</fullName>
    </submittedName>
</protein>
<dbReference type="AlphaFoldDB" id="A0A0M3HET3"/>
<evidence type="ECO:0000256" key="1">
    <source>
        <dbReference type="ARBA" id="ARBA00004370"/>
    </source>
</evidence>
<keyword evidence="3 7" id="KW-0812">Transmembrane</keyword>
<evidence type="ECO:0000256" key="2">
    <source>
        <dbReference type="ARBA" id="ARBA00007216"/>
    </source>
</evidence>
<evidence type="ECO:0000256" key="7">
    <source>
        <dbReference type="SAM" id="Phobius"/>
    </source>
</evidence>
<evidence type="ECO:0000256" key="6">
    <source>
        <dbReference type="ARBA" id="ARBA00045856"/>
    </source>
</evidence>
<dbReference type="GO" id="GO:0016020">
    <property type="term" value="C:membrane"/>
    <property type="evidence" value="ECO:0007669"/>
    <property type="project" value="UniProtKB-SubCell"/>
</dbReference>
<evidence type="ECO:0000256" key="5">
    <source>
        <dbReference type="ARBA" id="ARBA00023136"/>
    </source>
</evidence>
<comment type="subcellular location">
    <subcellularLocation>
        <location evidence="1">Membrane</location>
    </subcellularLocation>
</comment>
<accession>A0A0M3HET3</accession>
<proteinExistence type="inferred from homology"/>
<keyword evidence="4 7" id="KW-1133">Transmembrane helix</keyword>
<dbReference type="Pfam" id="PF06726">
    <property type="entry name" value="BC10"/>
    <property type="match status" value="1"/>
</dbReference>
<dbReference type="PANTHER" id="PTHR13259">
    <property type="entry name" value="BLADDER CANCER 10 KD PROTEIN HOMOLOG"/>
    <property type="match status" value="1"/>
</dbReference>
<organism evidence="8 9">
    <name type="scientific">Ascaris lumbricoides</name>
    <name type="common">Giant roundworm</name>
    <dbReference type="NCBI Taxonomy" id="6252"/>
    <lineage>
        <taxon>Eukaryota</taxon>
        <taxon>Metazoa</taxon>
        <taxon>Ecdysozoa</taxon>
        <taxon>Nematoda</taxon>
        <taxon>Chromadorea</taxon>
        <taxon>Rhabditida</taxon>
        <taxon>Spirurina</taxon>
        <taxon>Ascaridomorpha</taxon>
        <taxon>Ascaridoidea</taxon>
        <taxon>Ascarididae</taxon>
        <taxon>Ascaris</taxon>
    </lineage>
</organism>
<evidence type="ECO:0000313" key="8">
    <source>
        <dbReference type="Proteomes" id="UP000036681"/>
    </source>
</evidence>
<dbReference type="SMART" id="SM01396">
    <property type="entry name" value="BC10"/>
    <property type="match status" value="1"/>
</dbReference>
<name>A0A0M3HET3_ASCLU</name>
<reference evidence="9" key="1">
    <citation type="submission" date="2017-02" db="UniProtKB">
        <authorList>
            <consortium name="WormBaseParasite"/>
        </authorList>
    </citation>
    <scope>IDENTIFICATION</scope>
</reference>
<comment type="function">
    <text evidence="6">Acts as a tumor suppressor; induces growth arrest at G(1)/S checkpoint and apoptosis via RB1-dependent and p53/TP53- and NF-kappa-B-independent mechanisms. Modulates expression of genes involved in the regulation of proliferation, cell cycle and apoptosis.</text>
</comment>
<keyword evidence="8" id="KW-1185">Reference proteome</keyword>
<dbReference type="PANTHER" id="PTHR13259:SF1">
    <property type="entry name" value="BLADDER CANCER-ASSOCIATED PROTEIN"/>
    <property type="match status" value="1"/>
</dbReference>
<dbReference type="Proteomes" id="UP000036681">
    <property type="component" value="Unplaced"/>
</dbReference>
<sequence length="128" mass="14777">MLQVVAENTALRNTSLHKGTVVDLPTDAFVALKTNAMYCLQWLIPVLLIPKHWLHPTFLIDQAIFMWFYVIGFFMERRPCYICSVIFFTAVALLCCSDRDACIFWPSCETVSNGEMCAYVRNNKQWLS</sequence>
<feature type="transmembrane region" description="Helical" evidence="7">
    <location>
        <begin position="53"/>
        <end position="74"/>
    </location>
</feature>
<evidence type="ECO:0000313" key="9">
    <source>
        <dbReference type="WBParaSite" id="ALUE_0000001201-mRNA-1"/>
    </source>
</evidence>
<evidence type="ECO:0000256" key="4">
    <source>
        <dbReference type="ARBA" id="ARBA00022989"/>
    </source>
</evidence>